<comment type="caution">
    <text evidence="3">The sequence shown here is derived from an EMBL/GenBank/DDBJ whole genome shotgun (WGS) entry which is preliminary data.</text>
</comment>
<dbReference type="InterPro" id="IPR009061">
    <property type="entry name" value="DNA-bd_dom_put_sf"/>
</dbReference>
<dbReference type="SUPFAM" id="SSF46955">
    <property type="entry name" value="Putative DNA-binding domain"/>
    <property type="match status" value="1"/>
</dbReference>
<sequence length="250" mass="29214">MEKRYTIGEFARLTGTTIRTLRFYHKKKLLVPSSFNEQGHRLYGKEDLFLFQKIITFKYLNYSLDQIADFIHDEELNLIETISFQKRLLVEKQKSLQKVIESLETVEEVVNSEVEVNGDVILSFIHTFQQGEERKQWLSTFLSQDLVEVLFSLETQKQYWRLLSELVNIVKTDSPTSVQAQSQVLELSSSISTLFTKEMLDELEENAEKIKAAPPFLMDQVSEEIEHYLMDMQKEMQKDEANRASDKPAT</sequence>
<organism evidence="3 4">
    <name type="scientific">Alkalicoccobacillus gibsonii</name>
    <dbReference type="NCBI Taxonomy" id="79881"/>
    <lineage>
        <taxon>Bacteria</taxon>
        <taxon>Bacillati</taxon>
        <taxon>Bacillota</taxon>
        <taxon>Bacilli</taxon>
        <taxon>Bacillales</taxon>
        <taxon>Bacillaceae</taxon>
        <taxon>Alkalicoccobacillus</taxon>
    </lineage>
</organism>
<protein>
    <submittedName>
        <fullName evidence="3">MerR family transcriptional regulator</fullName>
    </submittedName>
</protein>
<dbReference type="RefSeq" id="WP_343129358.1">
    <property type="nucleotide sequence ID" value="NZ_JBCITK010000001.1"/>
</dbReference>
<dbReference type="Proteomes" id="UP001418796">
    <property type="component" value="Unassembled WGS sequence"/>
</dbReference>
<reference evidence="3 4" key="1">
    <citation type="submission" date="2024-03" db="EMBL/GenBank/DDBJ databases">
        <title>Bacilli Hybrid Assemblies.</title>
        <authorList>
            <person name="Kovac J."/>
        </authorList>
    </citation>
    <scope>NUCLEOTIDE SEQUENCE [LARGE SCALE GENOMIC DNA]</scope>
    <source>
        <strain evidence="3 4">FSL R7-0666</strain>
    </source>
</reference>
<evidence type="ECO:0000259" key="2">
    <source>
        <dbReference type="PROSITE" id="PS50937"/>
    </source>
</evidence>
<dbReference type="PANTHER" id="PTHR30204:SF96">
    <property type="entry name" value="CHROMOSOME-ANCHORING PROTEIN RACA"/>
    <property type="match status" value="1"/>
</dbReference>
<dbReference type="EMBL" id="JBCITK010000001">
    <property type="protein sequence ID" value="MEN0642213.1"/>
    <property type="molecule type" value="Genomic_DNA"/>
</dbReference>
<dbReference type="InterPro" id="IPR047057">
    <property type="entry name" value="MerR_fam"/>
</dbReference>
<dbReference type="CDD" id="cd01106">
    <property type="entry name" value="HTH_TipAL-Mta"/>
    <property type="match status" value="1"/>
</dbReference>
<evidence type="ECO:0000313" key="3">
    <source>
        <dbReference type="EMBL" id="MEN0642213.1"/>
    </source>
</evidence>
<gene>
    <name evidence="3" type="ORF">MKY91_03405</name>
</gene>
<dbReference type="Pfam" id="PF13411">
    <property type="entry name" value="MerR_1"/>
    <property type="match status" value="1"/>
</dbReference>
<dbReference type="InterPro" id="IPR000551">
    <property type="entry name" value="MerR-type_HTH_dom"/>
</dbReference>
<keyword evidence="4" id="KW-1185">Reference proteome</keyword>
<proteinExistence type="predicted"/>
<dbReference type="Gene3D" id="6.10.250.360">
    <property type="match status" value="1"/>
</dbReference>
<name>A0ABU9VG57_9BACI</name>
<keyword evidence="1" id="KW-0238">DNA-binding</keyword>
<dbReference type="PANTHER" id="PTHR30204">
    <property type="entry name" value="REDOX-CYCLING DRUG-SENSING TRANSCRIPTIONAL ACTIVATOR SOXR"/>
    <property type="match status" value="1"/>
</dbReference>
<evidence type="ECO:0000256" key="1">
    <source>
        <dbReference type="ARBA" id="ARBA00023125"/>
    </source>
</evidence>
<dbReference type="Gene3D" id="1.10.1660.10">
    <property type="match status" value="1"/>
</dbReference>
<feature type="domain" description="HTH merR-type" evidence="2">
    <location>
        <begin position="4"/>
        <end position="73"/>
    </location>
</feature>
<dbReference type="SMART" id="SM00422">
    <property type="entry name" value="HTH_MERR"/>
    <property type="match status" value="1"/>
</dbReference>
<dbReference type="PROSITE" id="PS50937">
    <property type="entry name" value="HTH_MERR_2"/>
    <property type="match status" value="1"/>
</dbReference>
<accession>A0ABU9VG57</accession>
<evidence type="ECO:0000313" key="4">
    <source>
        <dbReference type="Proteomes" id="UP001418796"/>
    </source>
</evidence>